<feature type="compositionally biased region" description="Basic and acidic residues" evidence="4">
    <location>
        <begin position="666"/>
        <end position="701"/>
    </location>
</feature>
<dbReference type="GO" id="GO:0005737">
    <property type="term" value="C:cytoplasm"/>
    <property type="evidence" value="ECO:0007669"/>
    <property type="project" value="TreeGrafter"/>
</dbReference>
<evidence type="ECO:0000256" key="1">
    <source>
        <dbReference type="ARBA" id="ARBA00009049"/>
    </source>
</evidence>
<feature type="region of interest" description="Disordered" evidence="4">
    <location>
        <begin position="645"/>
        <end position="713"/>
    </location>
</feature>
<keyword evidence="2" id="KW-0344">Guanine-nucleotide releasing factor</keyword>
<organism evidence="5 6">
    <name type="scientific">Papiliotrema laurentii</name>
    <name type="common">Cryptococcus laurentii</name>
    <dbReference type="NCBI Taxonomy" id="5418"/>
    <lineage>
        <taxon>Eukaryota</taxon>
        <taxon>Fungi</taxon>
        <taxon>Dikarya</taxon>
        <taxon>Basidiomycota</taxon>
        <taxon>Agaricomycotina</taxon>
        <taxon>Tremellomycetes</taxon>
        <taxon>Tremellales</taxon>
        <taxon>Rhynchogastremaceae</taxon>
        <taxon>Papiliotrema</taxon>
    </lineage>
</organism>
<keyword evidence="6" id="KW-1185">Reference proteome</keyword>
<dbReference type="GO" id="GO:0001965">
    <property type="term" value="F:G-protein alpha-subunit binding"/>
    <property type="evidence" value="ECO:0007669"/>
    <property type="project" value="TreeGrafter"/>
</dbReference>
<evidence type="ECO:0000256" key="3">
    <source>
        <dbReference type="ARBA" id="ARBA00023186"/>
    </source>
</evidence>
<dbReference type="Proteomes" id="UP001182556">
    <property type="component" value="Unassembled WGS sequence"/>
</dbReference>
<name>A0AAD9FTD9_PAPLA</name>
<proteinExistence type="inferred from homology"/>
<comment type="caution">
    <text evidence="5">The sequence shown here is derived from an EMBL/GenBank/DDBJ whole genome shotgun (WGS) entry which is preliminary data.</text>
</comment>
<dbReference type="GO" id="GO:0005085">
    <property type="term" value="F:guanyl-nucleotide exchange factor activity"/>
    <property type="evidence" value="ECO:0007669"/>
    <property type="project" value="UniProtKB-KW"/>
</dbReference>
<sequence length="713" mass="78233">MMPLVVGMIDANGYLRIADRAQDVEAVTRELQRVIDSLPTQIHPDDRASLIEAIMGDLAIAPLAAWHTWSAEVRLLALTAVKTLSRNPMGSEKLYESRHYQTLLFHSSLPVALPSTSGLPDASASTVTSPHQHAGSASLTALEAMKVLANLGVSHPLGRDRLAQFGGAAGIARALAGKSLEGERTVSEEEEDNADRLFLLARLGFVVTINRAEAVKTMVDEEDIIDNLVYFLITTPPVPAYYNALSDLLKLTNNIVRFYPYKPAPQAAHPASSTSAFDTEHWDERFDDLLSAALVLLHTIPFADLAPPLTQCLHVLLSIPWTEQLLPTWHSVPADPPSLSSGNPVRGLWNRLSTSSTVSSVPTLPGSRKASADHGTASGTTVLTDHESHLSPPRSQNPPPLPSNPQARKRSYSLPPRRDAPTAFAVRVVKILETVLERWLPWPKGPEDRRYDDDVVMDEHLPPIFLLLARGAEASEPTRSFLRTLLLPPNLDRSPEAGPLEKRRGLLGTLLRFMACTNHPQCKQSAGELLWAVCDRDASTLNAEIGYGNAAGLLFTKGISAPPPGKIIEVDDETNPPAGRVISADTRPLDVSADTTFPSSVPRHPITALEDFEDVKSALENMTEEEKEREAERLFGVFDRMDKNPVISARGPDGKEKGVKSALQEKYVEKEQEWEEKEARERREEEERDEAEALRDLEAYKRRTRGKGQGGGG</sequence>
<reference evidence="5" key="1">
    <citation type="submission" date="2023-02" db="EMBL/GenBank/DDBJ databases">
        <title>Identification and recombinant expression of a fungal hydrolase from Papiliotrema laurentii that hydrolyzes apple cutin and clears colloidal polyester polyurethane.</title>
        <authorList>
            <consortium name="DOE Joint Genome Institute"/>
            <person name="Roman V.A."/>
            <person name="Bojanowski C."/>
            <person name="Crable B.R."/>
            <person name="Wagner D.N."/>
            <person name="Hung C.S."/>
            <person name="Nadeau L.J."/>
            <person name="Schratz L."/>
            <person name="Haridas S."/>
            <person name="Pangilinan J."/>
            <person name="Lipzen A."/>
            <person name="Na H."/>
            <person name="Yan M."/>
            <person name="Ng V."/>
            <person name="Grigoriev I.V."/>
            <person name="Spatafora J.W."/>
            <person name="Barlow D."/>
            <person name="Biffinger J."/>
            <person name="Kelley-Loughnane N."/>
            <person name="Varaljay V.A."/>
            <person name="Crookes-Goodson W.J."/>
        </authorList>
    </citation>
    <scope>NUCLEOTIDE SEQUENCE</scope>
    <source>
        <strain evidence="5">5307AH</strain>
    </source>
</reference>
<dbReference type="InterPro" id="IPR019318">
    <property type="entry name" value="Gua_nucleotide_exch_fac_Ric8"/>
</dbReference>
<dbReference type="AlphaFoldDB" id="A0AAD9FTD9"/>
<dbReference type="Pfam" id="PF10165">
    <property type="entry name" value="Ric8"/>
    <property type="match status" value="1"/>
</dbReference>
<evidence type="ECO:0000313" key="5">
    <source>
        <dbReference type="EMBL" id="KAK1925722.1"/>
    </source>
</evidence>
<feature type="compositionally biased region" description="Low complexity" evidence="4">
    <location>
        <begin position="356"/>
        <end position="365"/>
    </location>
</feature>
<protein>
    <submittedName>
        <fullName evidence="5">Guanine nucleotide exchange factor</fullName>
    </submittedName>
</protein>
<evidence type="ECO:0000256" key="4">
    <source>
        <dbReference type="SAM" id="MobiDB-lite"/>
    </source>
</evidence>
<comment type="similarity">
    <text evidence="1">Belongs to the synembryn family.</text>
</comment>
<dbReference type="GO" id="GO:0007186">
    <property type="term" value="P:G protein-coupled receptor signaling pathway"/>
    <property type="evidence" value="ECO:0007669"/>
    <property type="project" value="TreeGrafter"/>
</dbReference>
<feature type="region of interest" description="Disordered" evidence="4">
    <location>
        <begin position="356"/>
        <end position="417"/>
    </location>
</feature>
<gene>
    <name evidence="5" type="ORF">DB88DRAFT_484890</name>
</gene>
<evidence type="ECO:0000313" key="6">
    <source>
        <dbReference type="Proteomes" id="UP001182556"/>
    </source>
</evidence>
<dbReference type="EMBL" id="JAODAN010000003">
    <property type="protein sequence ID" value="KAK1925722.1"/>
    <property type="molecule type" value="Genomic_DNA"/>
</dbReference>
<dbReference type="PANTHER" id="PTHR12425:SF5">
    <property type="entry name" value="SYNEMBRYN"/>
    <property type="match status" value="1"/>
</dbReference>
<evidence type="ECO:0000256" key="2">
    <source>
        <dbReference type="ARBA" id="ARBA00022658"/>
    </source>
</evidence>
<accession>A0AAD9FTD9</accession>
<dbReference type="PANTHER" id="PTHR12425">
    <property type="entry name" value="SYNEMBRYN"/>
    <property type="match status" value="1"/>
</dbReference>
<keyword evidence="3" id="KW-0143">Chaperone</keyword>